<accession>A0A0U5CE42</accession>
<dbReference type="AlphaFoldDB" id="A0A0U5CE42"/>
<gene>
    <name evidence="1" type="ORF">ASPCAL11261</name>
</gene>
<evidence type="ECO:0000313" key="1">
    <source>
        <dbReference type="EMBL" id="CEL08108.1"/>
    </source>
</evidence>
<organism evidence="1 2">
    <name type="scientific">Aspergillus calidoustus</name>
    <dbReference type="NCBI Taxonomy" id="454130"/>
    <lineage>
        <taxon>Eukaryota</taxon>
        <taxon>Fungi</taxon>
        <taxon>Dikarya</taxon>
        <taxon>Ascomycota</taxon>
        <taxon>Pezizomycotina</taxon>
        <taxon>Eurotiomycetes</taxon>
        <taxon>Eurotiomycetidae</taxon>
        <taxon>Eurotiales</taxon>
        <taxon>Aspergillaceae</taxon>
        <taxon>Aspergillus</taxon>
        <taxon>Aspergillus subgen. Nidulantes</taxon>
    </lineage>
</organism>
<proteinExistence type="predicted"/>
<dbReference type="Proteomes" id="UP000054771">
    <property type="component" value="Unassembled WGS sequence"/>
</dbReference>
<name>A0A0U5CE42_ASPCI</name>
<protein>
    <submittedName>
        <fullName evidence="1">Uncharacterized protein</fullName>
    </submittedName>
</protein>
<reference evidence="2" key="1">
    <citation type="journal article" date="2016" name="Genome Announc.">
        <title>Draft genome sequences of fungus Aspergillus calidoustus.</title>
        <authorList>
            <person name="Horn F."/>
            <person name="Linde J."/>
            <person name="Mattern D.J."/>
            <person name="Walther G."/>
            <person name="Guthke R."/>
            <person name="Scherlach K."/>
            <person name="Martin K."/>
            <person name="Brakhage A.A."/>
            <person name="Petzke L."/>
            <person name="Valiante V."/>
        </authorList>
    </citation>
    <scope>NUCLEOTIDE SEQUENCE [LARGE SCALE GENOMIC DNA]</scope>
    <source>
        <strain evidence="2">SF006504</strain>
    </source>
</reference>
<sequence>MMCEDQTTWGNSRGCRILHCWWFTPALALARVSVVRVIHLVSHKYASNLTKHLTRIHAILEIRNREALSSLITTTLFPAAYAAHRGRVDIEVPTFVRGTQTAIPSLNWGIRAQPDLDLAFGG</sequence>
<evidence type="ECO:0000313" key="2">
    <source>
        <dbReference type="Proteomes" id="UP000054771"/>
    </source>
</evidence>
<dbReference type="EMBL" id="CDMC01000010">
    <property type="protein sequence ID" value="CEL08108.1"/>
    <property type="molecule type" value="Genomic_DNA"/>
</dbReference>
<keyword evidence="2" id="KW-1185">Reference proteome</keyword>